<keyword evidence="1 2" id="KW-0732">Signal</keyword>
<feature type="signal peptide" evidence="2">
    <location>
        <begin position="1"/>
        <end position="18"/>
    </location>
</feature>
<dbReference type="InterPro" id="IPR001638">
    <property type="entry name" value="Solute-binding_3/MltF_N"/>
</dbReference>
<dbReference type="Proteomes" id="UP000255108">
    <property type="component" value="Unassembled WGS sequence"/>
</dbReference>
<organism evidence="4 6">
    <name type="scientific">Iodobacter fluviatilis</name>
    <dbReference type="NCBI Taxonomy" id="537"/>
    <lineage>
        <taxon>Bacteria</taxon>
        <taxon>Pseudomonadati</taxon>
        <taxon>Pseudomonadota</taxon>
        <taxon>Betaproteobacteria</taxon>
        <taxon>Neisseriales</taxon>
        <taxon>Chitinibacteraceae</taxon>
        <taxon>Iodobacter</taxon>
    </lineage>
</organism>
<evidence type="ECO:0000259" key="3">
    <source>
        <dbReference type="Pfam" id="PF00497"/>
    </source>
</evidence>
<evidence type="ECO:0000313" key="7">
    <source>
        <dbReference type="Proteomes" id="UP000295794"/>
    </source>
</evidence>
<evidence type="ECO:0000313" key="4">
    <source>
        <dbReference type="EMBL" id="STQ90416.1"/>
    </source>
</evidence>
<dbReference type="Proteomes" id="UP000295794">
    <property type="component" value="Unassembled WGS sequence"/>
</dbReference>
<accession>A0A377Q583</accession>
<feature type="chain" id="PRO_5016837044" evidence="2">
    <location>
        <begin position="19"/>
        <end position="246"/>
    </location>
</feature>
<evidence type="ECO:0000313" key="5">
    <source>
        <dbReference type="EMBL" id="TCU87084.1"/>
    </source>
</evidence>
<evidence type="ECO:0000256" key="1">
    <source>
        <dbReference type="ARBA" id="ARBA00022729"/>
    </source>
</evidence>
<dbReference type="RefSeq" id="WP_165928689.1">
    <property type="nucleotide sequence ID" value="NZ_CAWOLO010000005.1"/>
</dbReference>
<dbReference type="PANTHER" id="PTHR35936">
    <property type="entry name" value="MEMBRANE-BOUND LYTIC MUREIN TRANSGLYCOSYLASE F"/>
    <property type="match status" value="1"/>
</dbReference>
<reference evidence="5 7" key="2">
    <citation type="submission" date="2019-03" db="EMBL/GenBank/DDBJ databases">
        <title>Genomic Encyclopedia of Type Strains, Phase IV (KMG-IV): sequencing the most valuable type-strain genomes for metagenomic binning, comparative biology and taxonomic classification.</title>
        <authorList>
            <person name="Goeker M."/>
        </authorList>
    </citation>
    <scope>NUCLEOTIDE SEQUENCE [LARGE SCALE GENOMIC DNA]</scope>
    <source>
        <strain evidence="5 7">DSM 3764</strain>
    </source>
</reference>
<feature type="domain" description="Solute-binding protein family 3/N-terminal" evidence="3">
    <location>
        <begin position="22"/>
        <end position="242"/>
    </location>
</feature>
<dbReference type="EMBL" id="UGHR01000001">
    <property type="protein sequence ID" value="STQ90416.1"/>
    <property type="molecule type" value="Genomic_DNA"/>
</dbReference>
<dbReference type="SUPFAM" id="SSF53850">
    <property type="entry name" value="Periplasmic binding protein-like II"/>
    <property type="match status" value="1"/>
</dbReference>
<evidence type="ECO:0000256" key="2">
    <source>
        <dbReference type="SAM" id="SignalP"/>
    </source>
</evidence>
<protein>
    <submittedName>
        <fullName evidence="5">ABC-type amino acid transport substrate-binding protein</fullName>
    </submittedName>
    <submittedName>
        <fullName evidence="4">Cystine transporter subunit</fullName>
    </submittedName>
</protein>
<evidence type="ECO:0000313" key="6">
    <source>
        <dbReference type="Proteomes" id="UP000255108"/>
    </source>
</evidence>
<name>A0A377Q583_9NEIS</name>
<gene>
    <name evidence="5" type="ORF">EV682_105209</name>
    <name evidence="4" type="ORF">NCTC11159_01480</name>
</gene>
<dbReference type="Gene3D" id="3.40.190.10">
    <property type="entry name" value="Periplasmic binding protein-like II"/>
    <property type="match status" value="2"/>
</dbReference>
<dbReference type="Pfam" id="PF00497">
    <property type="entry name" value="SBP_bac_3"/>
    <property type="match status" value="1"/>
</dbReference>
<sequence length="246" mass="27495">MKYSIPILCMALIASVCAAVELTIFANEEYRPVSYKDQHGMASGVASEVIKRHELRTGDKIKLEMSSWRRAYELALKGQGGIIGLSKTKERLSLFDYSEPVYDVIVTVVVKKGKEFPFRSVHDLKGKLVGMTNGASYGAEFNAALEAHLFTADFNYLSAARFKKLLHDRVDCVVFGGGQQGLQQALSSDPELLANQDQFVILEHPLIYDPVYLGFHKSMNMKSFINTFNKTIKEAKYTGILPKTKN</sequence>
<dbReference type="EMBL" id="SMBT01000005">
    <property type="protein sequence ID" value="TCU87084.1"/>
    <property type="molecule type" value="Genomic_DNA"/>
</dbReference>
<keyword evidence="7" id="KW-1185">Reference proteome</keyword>
<reference evidence="4 6" key="1">
    <citation type="submission" date="2018-06" db="EMBL/GenBank/DDBJ databases">
        <authorList>
            <consortium name="Pathogen Informatics"/>
            <person name="Doyle S."/>
        </authorList>
    </citation>
    <scope>NUCLEOTIDE SEQUENCE [LARGE SCALE GENOMIC DNA]</scope>
    <source>
        <strain evidence="4 6">NCTC11159</strain>
    </source>
</reference>
<proteinExistence type="predicted"/>
<dbReference type="AlphaFoldDB" id="A0A377Q583"/>
<dbReference type="PANTHER" id="PTHR35936:SF25">
    <property type="entry name" value="ABC TRANSPORTER SUBSTRATE-BINDING PROTEIN"/>
    <property type="match status" value="1"/>
</dbReference>